<sequence>MKPLTRTDPESIGHYTLLARLGAGGMGLVYLGRSPSNRLVAIKVIRSDHSAEEGYRQRFAREAEMAQRVSGHFSAAVVEADAEAETPWLAVEYVPGPSLSDVVKKNGPLPEASLHALAVGLAEALRAIHDAGLVHRDLKPGNVLLTADGPRVIDFGLARTAEAGGITRTGQLMGTPGYMSPEQTYGHDVSFPSDIFALGGVLFFAATGRDPFGDGPAPALLYRIATGEPDFAQVSSSALRDVIAHCTAKDPADRPTAAKLLNRLAPIAGEAGTDTAWLPPDALEDVRTTERLGFDLASRTRALREKRRRWPLIAGAAAAALVLTAAGAIAAVTLPQSGTADGAAPGPSASASAAPVEGASGDLETPTTGITADDIGEPSMSLADPGGRSVTTLGINPLDGNRLTAGGPELSQVWDLDTGLLSADTVVGENEGTSAVAFASEHAGPWQVRGALATMAGVAFAVPEDEDAAPLRLDAHDVAITDMEFSPDGEVLATASREGEVALFDMTAQVMRPTNRVGPPIAMAQERAGVSWSPDGEWFAVAGGPSPTIVDRRGETELDVLSGSEPVLDIAVSPTGTTIATAGHSRTIDLWEVNTGEAPRRYASMTGHGGVVNRVDFNHDGSLLVSAGLPDPGPEEHENYRNSLAPFDPTARLWNVAEQEEIAVLDAGTGAEAQVASFSPDGSRVAVGHTNGEIAIWDLG</sequence>
<evidence type="ECO:0000256" key="1">
    <source>
        <dbReference type="ARBA" id="ARBA00022679"/>
    </source>
</evidence>
<evidence type="ECO:0000313" key="11">
    <source>
        <dbReference type="Proteomes" id="UP001595847"/>
    </source>
</evidence>
<dbReference type="PROSITE" id="PS50082">
    <property type="entry name" value="WD_REPEATS_2"/>
    <property type="match status" value="3"/>
</dbReference>
<organism evidence="10 11">
    <name type="scientific">Nocardiopsis sediminis</name>
    <dbReference type="NCBI Taxonomy" id="1778267"/>
    <lineage>
        <taxon>Bacteria</taxon>
        <taxon>Bacillati</taxon>
        <taxon>Actinomycetota</taxon>
        <taxon>Actinomycetes</taxon>
        <taxon>Streptosporangiales</taxon>
        <taxon>Nocardiopsidaceae</taxon>
        <taxon>Nocardiopsis</taxon>
    </lineage>
</organism>
<dbReference type="GO" id="GO:0004674">
    <property type="term" value="F:protein serine/threonine kinase activity"/>
    <property type="evidence" value="ECO:0007669"/>
    <property type="project" value="UniProtKB-KW"/>
</dbReference>
<dbReference type="InterPro" id="IPR000719">
    <property type="entry name" value="Prot_kinase_dom"/>
</dbReference>
<evidence type="ECO:0000256" key="4">
    <source>
        <dbReference type="ARBA" id="ARBA00022840"/>
    </source>
</evidence>
<dbReference type="SUPFAM" id="SSF56112">
    <property type="entry name" value="Protein kinase-like (PK-like)"/>
    <property type="match status" value="1"/>
</dbReference>
<dbReference type="InterPro" id="IPR001680">
    <property type="entry name" value="WD40_rpt"/>
</dbReference>
<dbReference type="InterPro" id="IPR011009">
    <property type="entry name" value="Kinase-like_dom_sf"/>
</dbReference>
<evidence type="ECO:0000256" key="2">
    <source>
        <dbReference type="ARBA" id="ARBA00022741"/>
    </source>
</evidence>
<gene>
    <name evidence="10" type="ORF">ACFOVU_06970</name>
</gene>
<keyword evidence="2 6" id="KW-0547">Nucleotide-binding</keyword>
<keyword evidence="1" id="KW-0808">Transferase</keyword>
<keyword evidence="8" id="KW-1133">Transmembrane helix</keyword>
<dbReference type="InterPro" id="IPR017441">
    <property type="entry name" value="Protein_kinase_ATP_BS"/>
</dbReference>
<dbReference type="Pfam" id="PF00400">
    <property type="entry name" value="WD40"/>
    <property type="match status" value="3"/>
</dbReference>
<dbReference type="EMBL" id="JBHSBH010000004">
    <property type="protein sequence ID" value="MFC3995648.1"/>
    <property type="molecule type" value="Genomic_DNA"/>
</dbReference>
<evidence type="ECO:0000256" key="3">
    <source>
        <dbReference type="ARBA" id="ARBA00022777"/>
    </source>
</evidence>
<evidence type="ECO:0000256" key="8">
    <source>
        <dbReference type="SAM" id="Phobius"/>
    </source>
</evidence>
<evidence type="ECO:0000259" key="9">
    <source>
        <dbReference type="PROSITE" id="PS50011"/>
    </source>
</evidence>
<dbReference type="PROSITE" id="PS00108">
    <property type="entry name" value="PROTEIN_KINASE_ST"/>
    <property type="match status" value="1"/>
</dbReference>
<protein>
    <submittedName>
        <fullName evidence="10">WD40 repeat domain-containing serine/threonine protein kinase</fullName>
    </submittedName>
</protein>
<keyword evidence="11" id="KW-1185">Reference proteome</keyword>
<accession>A0ABV8FJW1</accession>
<dbReference type="Pfam" id="PF00069">
    <property type="entry name" value="Pkinase"/>
    <property type="match status" value="1"/>
</dbReference>
<keyword evidence="5" id="KW-0853">WD repeat</keyword>
<comment type="caution">
    <text evidence="10">The sequence shown here is derived from an EMBL/GenBank/DDBJ whole genome shotgun (WGS) entry which is preliminary data.</text>
</comment>
<keyword evidence="3 10" id="KW-0418">Kinase</keyword>
<keyword evidence="8" id="KW-0812">Transmembrane</keyword>
<dbReference type="CDD" id="cd14014">
    <property type="entry name" value="STKc_PknB_like"/>
    <property type="match status" value="1"/>
</dbReference>
<feature type="compositionally biased region" description="Low complexity" evidence="7">
    <location>
        <begin position="338"/>
        <end position="361"/>
    </location>
</feature>
<evidence type="ECO:0000256" key="6">
    <source>
        <dbReference type="PROSITE-ProRule" id="PRU10141"/>
    </source>
</evidence>
<feature type="binding site" evidence="6">
    <location>
        <position position="43"/>
    </location>
    <ligand>
        <name>ATP</name>
        <dbReference type="ChEBI" id="CHEBI:30616"/>
    </ligand>
</feature>
<dbReference type="Gene3D" id="2.130.10.10">
    <property type="entry name" value="YVTN repeat-like/Quinoprotein amine dehydrogenase"/>
    <property type="match status" value="2"/>
</dbReference>
<evidence type="ECO:0000313" key="10">
    <source>
        <dbReference type="EMBL" id="MFC3995648.1"/>
    </source>
</evidence>
<keyword evidence="10" id="KW-0723">Serine/threonine-protein kinase</keyword>
<feature type="region of interest" description="Disordered" evidence="7">
    <location>
        <begin position="338"/>
        <end position="376"/>
    </location>
</feature>
<evidence type="ECO:0000256" key="7">
    <source>
        <dbReference type="SAM" id="MobiDB-lite"/>
    </source>
</evidence>
<dbReference type="InterPro" id="IPR008271">
    <property type="entry name" value="Ser/Thr_kinase_AS"/>
</dbReference>
<evidence type="ECO:0000256" key="5">
    <source>
        <dbReference type="PROSITE-ProRule" id="PRU00221"/>
    </source>
</evidence>
<dbReference type="PROSITE" id="PS50294">
    <property type="entry name" value="WD_REPEATS_REGION"/>
    <property type="match status" value="2"/>
</dbReference>
<dbReference type="SUPFAM" id="SSF50969">
    <property type="entry name" value="YVTN repeat-like/Quinoprotein amine dehydrogenase"/>
    <property type="match status" value="1"/>
</dbReference>
<dbReference type="InterPro" id="IPR011044">
    <property type="entry name" value="Quino_amine_DH_bsu"/>
</dbReference>
<feature type="domain" description="Protein kinase" evidence="9">
    <location>
        <begin position="15"/>
        <end position="278"/>
    </location>
</feature>
<dbReference type="PROSITE" id="PS00107">
    <property type="entry name" value="PROTEIN_KINASE_ATP"/>
    <property type="match status" value="1"/>
</dbReference>
<feature type="transmembrane region" description="Helical" evidence="8">
    <location>
        <begin position="310"/>
        <end position="332"/>
    </location>
</feature>
<dbReference type="Proteomes" id="UP001595847">
    <property type="component" value="Unassembled WGS sequence"/>
</dbReference>
<dbReference type="RefSeq" id="WP_378530935.1">
    <property type="nucleotide sequence ID" value="NZ_JBHSBH010000004.1"/>
</dbReference>
<dbReference type="PANTHER" id="PTHR43289:SF34">
    <property type="entry name" value="SERINE_THREONINE-PROTEIN KINASE YBDM-RELATED"/>
    <property type="match status" value="1"/>
</dbReference>
<dbReference type="Gene3D" id="1.10.510.10">
    <property type="entry name" value="Transferase(Phosphotransferase) domain 1"/>
    <property type="match status" value="1"/>
</dbReference>
<feature type="repeat" description="WD" evidence="5">
    <location>
        <begin position="677"/>
        <end position="700"/>
    </location>
</feature>
<reference evidence="11" key="1">
    <citation type="journal article" date="2019" name="Int. J. Syst. Evol. Microbiol.">
        <title>The Global Catalogue of Microorganisms (GCM) 10K type strain sequencing project: providing services to taxonomists for standard genome sequencing and annotation.</title>
        <authorList>
            <consortium name="The Broad Institute Genomics Platform"/>
            <consortium name="The Broad Institute Genome Sequencing Center for Infectious Disease"/>
            <person name="Wu L."/>
            <person name="Ma J."/>
        </authorList>
    </citation>
    <scope>NUCLEOTIDE SEQUENCE [LARGE SCALE GENOMIC DNA]</scope>
    <source>
        <strain evidence="11">TBRC 1826</strain>
    </source>
</reference>
<name>A0ABV8FJW1_9ACTN</name>
<proteinExistence type="predicted"/>
<dbReference type="PANTHER" id="PTHR43289">
    <property type="entry name" value="MITOGEN-ACTIVATED PROTEIN KINASE KINASE KINASE 20-RELATED"/>
    <property type="match status" value="1"/>
</dbReference>
<keyword evidence="8" id="KW-0472">Membrane</keyword>
<keyword evidence="4 6" id="KW-0067">ATP-binding</keyword>
<dbReference type="SMART" id="SM00320">
    <property type="entry name" value="WD40"/>
    <property type="match status" value="4"/>
</dbReference>
<dbReference type="SMART" id="SM00220">
    <property type="entry name" value="S_TKc"/>
    <property type="match status" value="1"/>
</dbReference>
<dbReference type="InterPro" id="IPR015943">
    <property type="entry name" value="WD40/YVTN_repeat-like_dom_sf"/>
</dbReference>
<feature type="repeat" description="WD" evidence="5">
    <location>
        <begin position="473"/>
        <end position="506"/>
    </location>
</feature>
<dbReference type="PROSITE" id="PS50011">
    <property type="entry name" value="PROTEIN_KINASE_DOM"/>
    <property type="match status" value="1"/>
</dbReference>
<dbReference type="Gene3D" id="3.30.200.20">
    <property type="entry name" value="Phosphorylase Kinase, domain 1"/>
    <property type="match status" value="1"/>
</dbReference>
<feature type="repeat" description="WD" evidence="5">
    <location>
        <begin position="560"/>
        <end position="601"/>
    </location>
</feature>